<dbReference type="EMBL" id="JAOYFB010000037">
    <property type="protein sequence ID" value="KAK4023366.1"/>
    <property type="molecule type" value="Genomic_DNA"/>
</dbReference>
<accession>A0ABR0AE22</accession>
<dbReference type="Proteomes" id="UP001234178">
    <property type="component" value="Unassembled WGS sequence"/>
</dbReference>
<name>A0ABR0AE22_9CRUS</name>
<organism evidence="1 2">
    <name type="scientific">Daphnia magna</name>
    <dbReference type="NCBI Taxonomy" id="35525"/>
    <lineage>
        <taxon>Eukaryota</taxon>
        <taxon>Metazoa</taxon>
        <taxon>Ecdysozoa</taxon>
        <taxon>Arthropoda</taxon>
        <taxon>Crustacea</taxon>
        <taxon>Branchiopoda</taxon>
        <taxon>Diplostraca</taxon>
        <taxon>Cladocera</taxon>
        <taxon>Anomopoda</taxon>
        <taxon>Daphniidae</taxon>
        <taxon>Daphnia</taxon>
    </lineage>
</organism>
<evidence type="ECO:0000313" key="2">
    <source>
        <dbReference type="Proteomes" id="UP001234178"/>
    </source>
</evidence>
<sequence length="72" mass="8212">MHCCLESHVSPSQHRFLLAAADFDGAREQELITGGEARSHMTSKMQKKKRKTEERLLSLHYRKAVYVVPESG</sequence>
<proteinExistence type="predicted"/>
<evidence type="ECO:0000313" key="1">
    <source>
        <dbReference type="EMBL" id="KAK4023366.1"/>
    </source>
</evidence>
<gene>
    <name evidence="1" type="ORF">OUZ56_008782</name>
</gene>
<keyword evidence="2" id="KW-1185">Reference proteome</keyword>
<protein>
    <submittedName>
        <fullName evidence="1">Uncharacterized protein</fullName>
    </submittedName>
</protein>
<comment type="caution">
    <text evidence="1">The sequence shown here is derived from an EMBL/GenBank/DDBJ whole genome shotgun (WGS) entry which is preliminary data.</text>
</comment>
<reference evidence="1 2" key="1">
    <citation type="journal article" date="2023" name="Nucleic Acids Res.">
        <title>The hologenome of Daphnia magna reveals possible DNA methylation and microbiome-mediated evolution of the host genome.</title>
        <authorList>
            <person name="Chaturvedi A."/>
            <person name="Li X."/>
            <person name="Dhandapani V."/>
            <person name="Marshall H."/>
            <person name="Kissane S."/>
            <person name="Cuenca-Cambronero M."/>
            <person name="Asole G."/>
            <person name="Calvet F."/>
            <person name="Ruiz-Romero M."/>
            <person name="Marangio P."/>
            <person name="Guigo R."/>
            <person name="Rago D."/>
            <person name="Mirbahai L."/>
            <person name="Eastwood N."/>
            <person name="Colbourne J.K."/>
            <person name="Zhou J."/>
            <person name="Mallon E."/>
            <person name="Orsini L."/>
        </authorList>
    </citation>
    <scope>NUCLEOTIDE SEQUENCE [LARGE SCALE GENOMIC DNA]</scope>
    <source>
        <strain evidence="1">LRV0_1</strain>
    </source>
</reference>